<evidence type="ECO:0000256" key="7">
    <source>
        <dbReference type="ARBA" id="ARBA00022884"/>
    </source>
</evidence>
<evidence type="ECO:0000256" key="2">
    <source>
        <dbReference type="ARBA" id="ARBA00022555"/>
    </source>
</evidence>
<feature type="region of interest" description="Disordered" evidence="10">
    <location>
        <begin position="554"/>
        <end position="584"/>
    </location>
</feature>
<feature type="region of interest" description="Disordered" evidence="10">
    <location>
        <begin position="1065"/>
        <end position="1089"/>
    </location>
</feature>
<dbReference type="EMBL" id="MIGC01006447">
    <property type="protein sequence ID" value="PHJ16214.1"/>
    <property type="molecule type" value="Genomic_DNA"/>
</dbReference>
<organism evidence="12 13">
    <name type="scientific">Cystoisospora suis</name>
    <dbReference type="NCBI Taxonomy" id="483139"/>
    <lineage>
        <taxon>Eukaryota</taxon>
        <taxon>Sar</taxon>
        <taxon>Alveolata</taxon>
        <taxon>Apicomplexa</taxon>
        <taxon>Conoidasida</taxon>
        <taxon>Coccidia</taxon>
        <taxon>Eucoccidiorida</taxon>
        <taxon>Eimeriorina</taxon>
        <taxon>Sarcocystidae</taxon>
        <taxon>Cystoisospora</taxon>
    </lineage>
</organism>
<dbReference type="InterPro" id="IPR023267">
    <property type="entry name" value="RCMT"/>
</dbReference>
<feature type="compositionally biased region" description="Polar residues" evidence="10">
    <location>
        <begin position="975"/>
        <end position="988"/>
    </location>
</feature>
<keyword evidence="13" id="KW-1185">Reference proteome</keyword>
<feature type="region of interest" description="Disordered" evidence="10">
    <location>
        <begin position="1"/>
        <end position="26"/>
    </location>
</feature>
<comment type="subcellular location">
    <subcellularLocation>
        <location evidence="1">Nucleus</location>
    </subcellularLocation>
</comment>
<keyword evidence="2" id="KW-0820">tRNA-binding</keyword>
<dbReference type="GO" id="GO:0030488">
    <property type="term" value="P:tRNA methylation"/>
    <property type="evidence" value="ECO:0007669"/>
    <property type="project" value="UniProtKB-ARBA"/>
</dbReference>
<dbReference type="PRINTS" id="PR02008">
    <property type="entry name" value="RCMTFAMILY"/>
</dbReference>
<dbReference type="Gene3D" id="3.40.50.150">
    <property type="entry name" value="Vaccinia Virus protein VP39"/>
    <property type="match status" value="1"/>
</dbReference>
<feature type="region of interest" description="Disordered" evidence="10">
    <location>
        <begin position="973"/>
        <end position="1010"/>
    </location>
</feature>
<dbReference type="GO" id="GO:0000049">
    <property type="term" value="F:tRNA binding"/>
    <property type="evidence" value="ECO:0007669"/>
    <property type="project" value="UniProtKB-KW"/>
</dbReference>
<dbReference type="OrthoDB" id="6093671at2759"/>
<dbReference type="PROSITE" id="PS51686">
    <property type="entry name" value="SAM_MT_RSMB_NOP"/>
    <property type="match status" value="1"/>
</dbReference>
<accession>A0A2C6KII7</accession>
<feature type="region of interest" description="Disordered" evidence="10">
    <location>
        <begin position="312"/>
        <end position="332"/>
    </location>
</feature>
<evidence type="ECO:0000313" key="13">
    <source>
        <dbReference type="Proteomes" id="UP000221165"/>
    </source>
</evidence>
<keyword evidence="7 9" id="KW-0694">RNA-binding</keyword>
<reference evidence="12 13" key="1">
    <citation type="journal article" date="2017" name="Int. J. Parasitol.">
        <title>The genome of the protozoan parasite Cystoisospora suis and a reverse vaccinology approach to identify vaccine candidates.</title>
        <authorList>
            <person name="Palmieri N."/>
            <person name="Shrestha A."/>
            <person name="Ruttkowski B."/>
            <person name="Beck T."/>
            <person name="Vogl C."/>
            <person name="Tomley F."/>
            <person name="Blake D.P."/>
            <person name="Joachim A."/>
        </authorList>
    </citation>
    <scope>NUCLEOTIDE SEQUENCE [LARGE SCALE GENOMIC DNA]</scope>
    <source>
        <strain evidence="12 13">Wien I</strain>
    </source>
</reference>
<comment type="similarity">
    <text evidence="9">Belongs to the class I-like SAM-binding methyltransferase superfamily. RsmB/NOP family.</text>
</comment>
<dbReference type="InterPro" id="IPR029063">
    <property type="entry name" value="SAM-dependent_MTases_sf"/>
</dbReference>
<evidence type="ECO:0000256" key="3">
    <source>
        <dbReference type="ARBA" id="ARBA00022603"/>
    </source>
</evidence>
<dbReference type="InterPro" id="IPR023270">
    <property type="entry name" value="RCMT_NCL1"/>
</dbReference>
<dbReference type="AlphaFoldDB" id="A0A2C6KII7"/>
<evidence type="ECO:0000256" key="9">
    <source>
        <dbReference type="PROSITE-ProRule" id="PRU01023"/>
    </source>
</evidence>
<feature type="region of interest" description="Disordered" evidence="10">
    <location>
        <begin position="673"/>
        <end position="695"/>
    </location>
</feature>
<feature type="compositionally biased region" description="Basic and acidic residues" evidence="10">
    <location>
        <begin position="1068"/>
        <end position="1086"/>
    </location>
</feature>
<feature type="region of interest" description="Disordered" evidence="10">
    <location>
        <begin position="93"/>
        <end position="117"/>
    </location>
</feature>
<name>A0A2C6KII7_9APIC</name>
<keyword evidence="8" id="KW-0539">Nucleus</keyword>
<gene>
    <name evidence="12" type="ORF">CSUI_009974</name>
</gene>
<feature type="compositionally biased region" description="Polar residues" evidence="10">
    <location>
        <begin position="315"/>
        <end position="327"/>
    </location>
</feature>
<feature type="active site" description="Nucleophile" evidence="9">
    <location>
        <position position="439"/>
    </location>
</feature>
<dbReference type="InterPro" id="IPR001678">
    <property type="entry name" value="MeTrfase_RsmB-F_NOP2_dom"/>
</dbReference>
<evidence type="ECO:0000256" key="10">
    <source>
        <dbReference type="SAM" id="MobiDB-lite"/>
    </source>
</evidence>
<keyword evidence="3 9" id="KW-0489">Methyltransferase</keyword>
<evidence type="ECO:0000256" key="1">
    <source>
        <dbReference type="ARBA" id="ARBA00004123"/>
    </source>
</evidence>
<dbReference type="PRINTS" id="PR02011">
    <property type="entry name" value="RCMTNCL1"/>
</dbReference>
<dbReference type="VEuPathDB" id="ToxoDB:CSUI_009974"/>
<sequence>MGKKKKNSNTSGGGGENKKGEDAWQQFPDVRENAEWEEYYRQQKIVPPEEWDSFLGCLRTDLPTAFRIVTSTPHQHYIREYIHRTMQQLKEDEGVNNPTDASPSSTSPTGSFPASSECLRQGSLSQAFRALSWFAQGSEAYQIDVSRVALRTCKPLLNFHRFLVAQSEAATIMRQEVVSMIPALFLDIKPDSFVLDLCAAPGSKTSQLLDRMHAAHAKSCQERRRLAQLYSEGEKGVGGGKSYGDDQYQADSIPPGVVVANDADSGRAHMLIHHLRHLHSPCLLVTCHSAQFFPSLIIPAEERVLPTVRGAAQAPNKTNQLQGSSAKPGSLGENVSAVNGAEGLDPYESSFNGVSSEMMKENVRRCPTAFPVAALRPLRFDCVLCDVPCSADGTLRKARSLWTRWHSNQGLGCHRLQLQILLRGIKLCKVGGRIVYSTCSFNPIENEAVVAAALARTNGAVELIDCSDFLPALDRRPGIETWRVYWEKEFYDNFEDVPDTSQARQKLRPTMFPQHAMNAKSARPPLHRCMRFLPHLNNTGGFFIAVLEKKKHLPCRTERNPGDNTSSRGAQAATGDHCSPPAAQATLNADGEVQSDQDVADEGVLAAVEPAGSPEQRHRGHDACSDSSPRQICRSLEQLQLDFVGLGWAKKHIEEQQRQYTEKLRMETVRQQAVDQTPTKDFPPGAPESSTASEAVNSAGAFSRCAESSNDLPYPAVSDDCRAGPCKLAESTSEKAEQACITEEKLHAAWRAACASLGFSADLAPGADQASSAMALPKAAKGTGVSGVKQRVADVGTGRSGLPSGIRASLFVRRRGEGENVSVKGESRELSAVSQTESQQTRSPAFDSVPMPRIDAKGSRSSETDCCLTCKTLSSDEERSDSRLCNGTTEKTNGMAQEDRKLLRTVWLVSRGVERVLCGLGRSRYKVISAGCVAFQARNASKYRLSYGGAQWLVPLALNNRCSELREDGFLTGDNLDNTGVSSSSNCGCTPKDLRLRERTPSSQSPLRGPRVLVNVDPGIMLALLGDGAKPPRVDMKQLANLPGGSDLRKTTEEGPLVLVTDFEETEETRVKPGESGESSDKEANRPKQVIAPAWRGRANIELMIDSHTCHALKCLLLHSRPPAAPCQRNSLVCRTQDG</sequence>
<dbReference type="Pfam" id="PF01189">
    <property type="entry name" value="Methyltr_RsmB-F"/>
    <property type="match status" value="1"/>
</dbReference>
<evidence type="ECO:0000256" key="6">
    <source>
        <dbReference type="ARBA" id="ARBA00022694"/>
    </source>
</evidence>
<comment type="caution">
    <text evidence="9">Lacks conserved residue(s) required for the propagation of feature annotation.</text>
</comment>
<dbReference type="Proteomes" id="UP000221165">
    <property type="component" value="Unassembled WGS sequence"/>
</dbReference>
<feature type="binding site" evidence="9">
    <location>
        <position position="386"/>
    </location>
    <ligand>
        <name>S-adenosyl-L-methionine</name>
        <dbReference type="ChEBI" id="CHEBI:59789"/>
    </ligand>
</feature>
<feature type="compositionally biased region" description="Low complexity" evidence="10">
    <location>
        <begin position="98"/>
        <end position="116"/>
    </location>
</feature>
<proteinExistence type="inferred from homology"/>
<feature type="region of interest" description="Disordered" evidence="10">
    <location>
        <begin position="817"/>
        <end position="857"/>
    </location>
</feature>
<dbReference type="RefSeq" id="XP_067917944.1">
    <property type="nucleotide sequence ID" value="XM_068070081.1"/>
</dbReference>
<evidence type="ECO:0000313" key="12">
    <source>
        <dbReference type="EMBL" id="PHJ16214.1"/>
    </source>
</evidence>
<dbReference type="InterPro" id="IPR049560">
    <property type="entry name" value="MeTrfase_RsmB-F_NOP2_cat"/>
</dbReference>
<comment type="caution">
    <text evidence="12">The sequence shown here is derived from an EMBL/GenBank/DDBJ whole genome shotgun (WGS) entry which is preliminary data.</text>
</comment>
<protein>
    <submittedName>
        <fullName evidence="12">Trna (Cytosine-c)-methyltransferase</fullName>
    </submittedName>
</protein>
<evidence type="ECO:0000256" key="5">
    <source>
        <dbReference type="ARBA" id="ARBA00022691"/>
    </source>
</evidence>
<evidence type="ECO:0000259" key="11">
    <source>
        <dbReference type="PROSITE" id="PS51686"/>
    </source>
</evidence>
<keyword evidence="5 9" id="KW-0949">S-adenosyl-L-methionine</keyword>
<dbReference type="PANTHER" id="PTHR22808">
    <property type="entry name" value="NCL1 YEAST -RELATED NOL1/NOP2/FMU SUN DOMAIN-CONTAINING"/>
    <property type="match status" value="1"/>
</dbReference>
<dbReference type="GeneID" id="94433292"/>
<keyword evidence="6" id="KW-0819">tRNA processing</keyword>
<feature type="domain" description="SAM-dependent MTase RsmB/NOP-type" evidence="11">
    <location>
        <begin position="380"/>
        <end position="550"/>
    </location>
</feature>
<evidence type="ECO:0000256" key="8">
    <source>
        <dbReference type="ARBA" id="ARBA00023242"/>
    </source>
</evidence>
<keyword evidence="4 9" id="KW-0808">Transferase</keyword>
<feature type="compositionally biased region" description="Polar residues" evidence="10">
    <location>
        <begin position="832"/>
        <end position="843"/>
    </location>
</feature>
<dbReference type="GO" id="GO:0005634">
    <property type="term" value="C:nucleus"/>
    <property type="evidence" value="ECO:0007669"/>
    <property type="project" value="UniProtKB-SubCell"/>
</dbReference>
<dbReference type="GO" id="GO:0016428">
    <property type="term" value="F:tRNA (cytidine-5-)-methyltransferase activity"/>
    <property type="evidence" value="ECO:0007669"/>
    <property type="project" value="InterPro"/>
</dbReference>
<dbReference type="SUPFAM" id="SSF53335">
    <property type="entry name" value="S-adenosyl-L-methionine-dependent methyltransferases"/>
    <property type="match status" value="1"/>
</dbReference>
<evidence type="ECO:0000256" key="4">
    <source>
        <dbReference type="ARBA" id="ARBA00022679"/>
    </source>
</evidence>